<feature type="region of interest" description="Disordered" evidence="1">
    <location>
        <begin position="79"/>
        <end position="107"/>
    </location>
</feature>
<organism evidence="2 3">
    <name type="scientific">Citrullus colocynthis</name>
    <name type="common">colocynth</name>
    <dbReference type="NCBI Taxonomy" id="252529"/>
    <lineage>
        <taxon>Eukaryota</taxon>
        <taxon>Viridiplantae</taxon>
        <taxon>Streptophyta</taxon>
        <taxon>Embryophyta</taxon>
        <taxon>Tracheophyta</taxon>
        <taxon>Spermatophyta</taxon>
        <taxon>Magnoliopsida</taxon>
        <taxon>eudicotyledons</taxon>
        <taxon>Gunneridae</taxon>
        <taxon>Pentapetalae</taxon>
        <taxon>rosids</taxon>
        <taxon>fabids</taxon>
        <taxon>Cucurbitales</taxon>
        <taxon>Cucurbitaceae</taxon>
        <taxon>Benincaseae</taxon>
        <taxon>Citrullus</taxon>
    </lineage>
</organism>
<sequence length="129" mass="14101">MFTNCFVLSKTRKGPNLSKTQNPIPFILSHLFTVLPLRFSPSAAPPHRFPWTAAPRGRCPPAVSDPRDSAVTALSFSFSSSPESGAAALPRPGFTRRPSTGGESFRRQPTNCFPMKCFPAALVQRFSSF</sequence>
<gene>
    <name evidence="2" type="ORF">CITCOLO1_LOCUS17220</name>
</gene>
<reference evidence="2 3" key="1">
    <citation type="submission" date="2024-03" db="EMBL/GenBank/DDBJ databases">
        <authorList>
            <person name="Gkanogiannis A."/>
            <person name="Becerra Lopez-Lavalle L."/>
        </authorList>
    </citation>
    <scope>NUCLEOTIDE SEQUENCE [LARGE SCALE GENOMIC DNA]</scope>
</reference>
<protein>
    <submittedName>
        <fullName evidence="2">Uncharacterized protein</fullName>
    </submittedName>
</protein>
<dbReference type="Proteomes" id="UP001642487">
    <property type="component" value="Chromosome 6"/>
</dbReference>
<name>A0ABP0YZK1_9ROSI</name>
<proteinExistence type="predicted"/>
<feature type="compositionally biased region" description="Polar residues" evidence="1">
    <location>
        <begin position="97"/>
        <end position="107"/>
    </location>
</feature>
<accession>A0ABP0YZK1</accession>
<keyword evidence="3" id="KW-1185">Reference proteome</keyword>
<dbReference type="EMBL" id="OZ021740">
    <property type="protein sequence ID" value="CAK9324970.1"/>
    <property type="molecule type" value="Genomic_DNA"/>
</dbReference>
<evidence type="ECO:0000313" key="3">
    <source>
        <dbReference type="Proteomes" id="UP001642487"/>
    </source>
</evidence>
<evidence type="ECO:0000256" key="1">
    <source>
        <dbReference type="SAM" id="MobiDB-lite"/>
    </source>
</evidence>
<evidence type="ECO:0000313" key="2">
    <source>
        <dbReference type="EMBL" id="CAK9324970.1"/>
    </source>
</evidence>
<feature type="compositionally biased region" description="Low complexity" evidence="1">
    <location>
        <begin position="79"/>
        <end position="88"/>
    </location>
</feature>